<dbReference type="PRINTS" id="PR01271">
    <property type="entry name" value="HISDACETLASE"/>
</dbReference>
<feature type="binding site" evidence="11">
    <location>
        <position position="226"/>
    </location>
    <ligand>
        <name>a divalent metal cation</name>
        <dbReference type="ChEBI" id="CHEBI:60240"/>
    </ligand>
</feature>
<dbReference type="GO" id="GO:0070210">
    <property type="term" value="C:Rpd3L-Expanded complex"/>
    <property type="evidence" value="ECO:0007669"/>
    <property type="project" value="TreeGrafter"/>
</dbReference>
<feature type="binding site" evidence="11">
    <location>
        <position position="319"/>
    </location>
    <ligand>
        <name>a divalent metal cation</name>
        <dbReference type="ChEBI" id="CHEBI:60240"/>
    </ligand>
</feature>
<evidence type="ECO:0000256" key="10">
    <source>
        <dbReference type="PIRSR" id="PIRSR037913-2"/>
    </source>
</evidence>
<comment type="subcellular location">
    <subcellularLocation>
        <location evidence="1 8">Nucleus</location>
    </subcellularLocation>
</comment>
<evidence type="ECO:0000256" key="9">
    <source>
        <dbReference type="PIRSR" id="PIRSR037913-1"/>
    </source>
</evidence>
<sequence>MANGCVTHFDNAIVEEWALTKQPVQVETWRQLTPEQREHLIRREALDNGIQRPSRETVSFHYNARVEGHHFGSQHPMKPWRLTLTKQLVLSYGLQYAMDMYESRMATKAELAAFHSEEYLSFLARLNPRKDLDKDEKHLYLGDDSTSLDCPVFDGMWDYFRYYSGASLDGARALISDQSDIAINWSGGLHHAHKNKASGFCYINDIVVAIQQLLLTNTRVLYIDIDVHHGDGVEEAFFSTDRVLTLSFHNFAYGFFPETGKIGDIGPKDPSNAGAHHSLNVPLKPGISDDQWRMTFQQIAGAVIDQYNPSAVVLQCGADSLGGDRLGPFNLNIKAHGSCVEFVKDRCFNRKLLILGGGGYTPRNVARCWTHETAICVGAHLNETIPAHVPYRQAFVGAEHGDGRLYPDFDQLQRVIHENENTEEYLQSLVENIYEQLRYIQGAPSVQMQYIPNDYLKIREEEDARIKEEDVDMDRDMAEIDRRQLEENIGVEHELPMDDI</sequence>
<dbReference type="InterPro" id="IPR023801">
    <property type="entry name" value="His_deacetylse_dom"/>
</dbReference>
<feature type="binding site" evidence="10">
    <location>
        <position position="360"/>
    </location>
    <ligand>
        <name>substrate</name>
    </ligand>
</feature>
<evidence type="ECO:0000313" key="13">
    <source>
        <dbReference type="EMBL" id="KAF2669255.1"/>
    </source>
</evidence>
<keyword evidence="3 8" id="KW-0378">Hydrolase</keyword>
<evidence type="ECO:0000256" key="8">
    <source>
        <dbReference type="PIRNR" id="PIRNR037913"/>
    </source>
</evidence>
<feature type="binding site" evidence="10">
    <location>
        <position position="149"/>
    </location>
    <ligand>
        <name>substrate</name>
    </ligand>
</feature>
<dbReference type="Gene3D" id="3.40.800.20">
    <property type="entry name" value="Histone deacetylase domain"/>
    <property type="match status" value="1"/>
</dbReference>
<evidence type="ECO:0000256" key="5">
    <source>
        <dbReference type="ARBA" id="ARBA00023015"/>
    </source>
</evidence>
<evidence type="ECO:0000256" key="4">
    <source>
        <dbReference type="ARBA" id="ARBA00022853"/>
    </source>
</evidence>
<keyword evidence="14" id="KW-1185">Reference proteome</keyword>
<accession>A0A6A6UAH7</accession>
<feature type="binding site" evidence="10">
    <location>
        <position position="199"/>
    </location>
    <ligand>
        <name>substrate</name>
    </ligand>
</feature>
<dbReference type="OrthoDB" id="1918432at2759"/>
<organism evidence="13 14">
    <name type="scientific">Microthyrium microscopicum</name>
    <dbReference type="NCBI Taxonomy" id="703497"/>
    <lineage>
        <taxon>Eukaryota</taxon>
        <taxon>Fungi</taxon>
        <taxon>Dikarya</taxon>
        <taxon>Ascomycota</taxon>
        <taxon>Pezizomycotina</taxon>
        <taxon>Dothideomycetes</taxon>
        <taxon>Dothideomycetes incertae sedis</taxon>
        <taxon>Microthyriales</taxon>
        <taxon>Microthyriaceae</taxon>
        <taxon>Microthyrium</taxon>
    </lineage>
</organism>
<dbReference type="Proteomes" id="UP000799302">
    <property type="component" value="Unassembled WGS sequence"/>
</dbReference>
<reference evidence="13" key="1">
    <citation type="journal article" date="2020" name="Stud. Mycol.">
        <title>101 Dothideomycetes genomes: a test case for predicting lifestyles and emergence of pathogens.</title>
        <authorList>
            <person name="Haridas S."/>
            <person name="Albert R."/>
            <person name="Binder M."/>
            <person name="Bloem J."/>
            <person name="Labutti K."/>
            <person name="Salamov A."/>
            <person name="Andreopoulos B."/>
            <person name="Baker S."/>
            <person name="Barry K."/>
            <person name="Bills G."/>
            <person name="Bluhm B."/>
            <person name="Cannon C."/>
            <person name="Castanera R."/>
            <person name="Culley D."/>
            <person name="Daum C."/>
            <person name="Ezra D."/>
            <person name="Gonzalez J."/>
            <person name="Henrissat B."/>
            <person name="Kuo A."/>
            <person name="Liang C."/>
            <person name="Lipzen A."/>
            <person name="Lutzoni F."/>
            <person name="Magnuson J."/>
            <person name="Mondo S."/>
            <person name="Nolan M."/>
            <person name="Ohm R."/>
            <person name="Pangilinan J."/>
            <person name="Park H.-J."/>
            <person name="Ramirez L."/>
            <person name="Alfaro M."/>
            <person name="Sun H."/>
            <person name="Tritt A."/>
            <person name="Yoshinaga Y."/>
            <person name="Zwiers L.-H."/>
            <person name="Turgeon B."/>
            <person name="Goodwin S."/>
            <person name="Spatafora J."/>
            <person name="Crous P."/>
            <person name="Grigoriev I."/>
        </authorList>
    </citation>
    <scope>NUCLEOTIDE SEQUENCE</scope>
    <source>
        <strain evidence="13">CBS 115976</strain>
    </source>
</reference>
<evidence type="ECO:0000256" key="6">
    <source>
        <dbReference type="ARBA" id="ARBA00023163"/>
    </source>
</evidence>
<name>A0A6A6UAH7_9PEZI</name>
<comment type="similarity">
    <text evidence="8">Belongs to the histone deacetylase family. HD Type 1 subfamily.</text>
</comment>
<comment type="catalytic activity">
    <reaction evidence="8">
        <text>N(6)-acetyl-L-lysyl-[histone] + H2O = L-lysyl-[histone] + acetate</text>
        <dbReference type="Rhea" id="RHEA:58196"/>
        <dbReference type="Rhea" id="RHEA-COMP:9845"/>
        <dbReference type="Rhea" id="RHEA-COMP:11338"/>
        <dbReference type="ChEBI" id="CHEBI:15377"/>
        <dbReference type="ChEBI" id="CHEBI:29969"/>
        <dbReference type="ChEBI" id="CHEBI:30089"/>
        <dbReference type="ChEBI" id="CHEBI:61930"/>
        <dbReference type="EC" id="3.5.1.98"/>
    </reaction>
</comment>
<feature type="domain" description="Histone deacetylase" evidence="12">
    <location>
        <begin position="75"/>
        <end position="375"/>
    </location>
</feature>
<evidence type="ECO:0000256" key="1">
    <source>
        <dbReference type="ARBA" id="ARBA00004123"/>
    </source>
</evidence>
<protein>
    <recommendedName>
        <fullName evidence="2 8">Histone deacetylase</fullName>
        <ecNumber evidence="2 8">3.5.1.98</ecNumber>
    </recommendedName>
</protein>
<gene>
    <name evidence="13" type="ORF">BT63DRAFT_455232</name>
</gene>
<feature type="active site" description="Proton acceptor" evidence="9">
    <location>
        <position position="191"/>
    </location>
</feature>
<dbReference type="SUPFAM" id="SSF52768">
    <property type="entry name" value="Arginase/deacetylase"/>
    <property type="match status" value="1"/>
</dbReference>
<evidence type="ECO:0000256" key="3">
    <source>
        <dbReference type="ARBA" id="ARBA00022801"/>
    </source>
</evidence>
<dbReference type="InterPro" id="IPR023696">
    <property type="entry name" value="Ureohydrolase_dom_sf"/>
</dbReference>
<keyword evidence="5 8" id="KW-0805">Transcription regulation</keyword>
<dbReference type="GO" id="GO:0040029">
    <property type="term" value="P:epigenetic regulation of gene expression"/>
    <property type="evidence" value="ECO:0007669"/>
    <property type="project" value="TreeGrafter"/>
</dbReference>
<dbReference type="GO" id="GO:0046872">
    <property type="term" value="F:metal ion binding"/>
    <property type="evidence" value="ECO:0007669"/>
    <property type="project" value="UniProtKB-KW"/>
</dbReference>
<evidence type="ECO:0000256" key="11">
    <source>
        <dbReference type="PIRSR" id="PIRSR037913-3"/>
    </source>
</evidence>
<keyword evidence="6 8" id="KW-0804">Transcription</keyword>
<evidence type="ECO:0000256" key="2">
    <source>
        <dbReference type="ARBA" id="ARBA00012111"/>
    </source>
</evidence>
<dbReference type="PRINTS" id="PR01270">
    <property type="entry name" value="HDASUPER"/>
</dbReference>
<dbReference type="Pfam" id="PF00850">
    <property type="entry name" value="Hist_deacetyl"/>
    <property type="match status" value="1"/>
</dbReference>
<dbReference type="PANTHER" id="PTHR10625:SF36">
    <property type="entry name" value="HISTONE DEACETYLASE 3"/>
    <property type="match status" value="1"/>
</dbReference>
<dbReference type="PANTHER" id="PTHR10625">
    <property type="entry name" value="HISTONE DEACETYLASE HDAC1-RELATED"/>
    <property type="match status" value="1"/>
</dbReference>
<dbReference type="InterPro" id="IPR037138">
    <property type="entry name" value="His_deacetylse_dom_sf"/>
</dbReference>
<dbReference type="InterPro" id="IPR000286">
    <property type="entry name" value="HDACs"/>
</dbReference>
<keyword evidence="7 8" id="KW-0539">Nucleus</keyword>
<evidence type="ECO:0000259" key="12">
    <source>
        <dbReference type="Pfam" id="PF00850"/>
    </source>
</evidence>
<proteinExistence type="inferred from homology"/>
<dbReference type="AlphaFoldDB" id="A0A6A6UAH7"/>
<keyword evidence="4 8" id="KW-0156">Chromatin regulator</keyword>
<feature type="binding site" evidence="11">
    <location>
        <position position="228"/>
    </location>
    <ligand>
        <name>a divalent metal cation</name>
        <dbReference type="ChEBI" id="CHEBI:60240"/>
    </ligand>
</feature>
<dbReference type="GO" id="GO:0141221">
    <property type="term" value="F:histone deacetylase activity, hydrolytic mechanism"/>
    <property type="evidence" value="ECO:0007669"/>
    <property type="project" value="UniProtKB-EC"/>
</dbReference>
<dbReference type="PIRSF" id="PIRSF037913">
    <property type="entry name" value="His_deacetylse_1"/>
    <property type="match status" value="1"/>
</dbReference>
<evidence type="ECO:0000313" key="14">
    <source>
        <dbReference type="Proteomes" id="UP000799302"/>
    </source>
</evidence>
<evidence type="ECO:0000256" key="7">
    <source>
        <dbReference type="ARBA" id="ARBA00023242"/>
    </source>
</evidence>
<dbReference type="InterPro" id="IPR003084">
    <property type="entry name" value="HDAC_I/II"/>
</dbReference>
<dbReference type="EMBL" id="MU004235">
    <property type="protein sequence ID" value="KAF2669255.1"/>
    <property type="molecule type" value="Genomic_DNA"/>
</dbReference>
<dbReference type="EC" id="3.5.1.98" evidence="2 8"/>
<keyword evidence="11" id="KW-0479">Metal-binding</keyword>